<keyword evidence="7" id="KW-0411">Iron-sulfur</keyword>
<dbReference type="Pfam" id="PF00730">
    <property type="entry name" value="HhH-GPD"/>
    <property type="match status" value="1"/>
</dbReference>
<dbReference type="FunFam" id="1.10.1670.10:FF:000001">
    <property type="entry name" value="Endonuclease III"/>
    <property type="match status" value="1"/>
</dbReference>
<dbReference type="Pfam" id="PF00633">
    <property type="entry name" value="HHH"/>
    <property type="match status" value="1"/>
</dbReference>
<evidence type="ECO:0000256" key="10">
    <source>
        <dbReference type="ARBA" id="ARBA00023239"/>
    </source>
</evidence>
<evidence type="ECO:0000256" key="4">
    <source>
        <dbReference type="ARBA" id="ARBA00022763"/>
    </source>
</evidence>
<dbReference type="GO" id="GO:0006281">
    <property type="term" value="P:DNA repair"/>
    <property type="evidence" value="ECO:0007669"/>
    <property type="project" value="UniProtKB-UniRule"/>
</dbReference>
<evidence type="ECO:0000256" key="8">
    <source>
        <dbReference type="ARBA" id="ARBA00023125"/>
    </source>
</evidence>
<keyword evidence="11 13" id="KW-0326">Glycosidase</keyword>
<dbReference type="SUPFAM" id="SSF48150">
    <property type="entry name" value="DNA-glycosylase"/>
    <property type="match status" value="1"/>
</dbReference>
<evidence type="ECO:0000256" key="9">
    <source>
        <dbReference type="ARBA" id="ARBA00023204"/>
    </source>
</evidence>
<keyword evidence="2" id="KW-0004">4Fe-4S</keyword>
<evidence type="ECO:0000256" key="1">
    <source>
        <dbReference type="ARBA" id="ARBA00008343"/>
    </source>
</evidence>
<keyword evidence="3" id="KW-0479">Metal-binding</keyword>
<keyword evidence="10 13" id="KW-0456">Lyase</keyword>
<comment type="cofactor">
    <cofactor evidence="13">
        <name>[4Fe-4S] cluster</name>
        <dbReference type="ChEBI" id="CHEBI:49883"/>
    </cofactor>
    <text evidence="13">Binds 1 [4Fe-4S] cluster.</text>
</comment>
<dbReference type="SMART" id="SM00478">
    <property type="entry name" value="ENDO3c"/>
    <property type="match status" value="1"/>
</dbReference>
<keyword evidence="8 13" id="KW-0238">DNA-binding</keyword>
<dbReference type="EMBL" id="QFDM01000003">
    <property type="protein sequence ID" value="MCM2466740.1"/>
    <property type="molecule type" value="Genomic_DNA"/>
</dbReference>
<accession>A0ABD4TEN2</accession>
<dbReference type="FunFam" id="1.10.340.30:FF:000001">
    <property type="entry name" value="Endonuclease III"/>
    <property type="match status" value="1"/>
</dbReference>
<organism evidence="15 16">
    <name type="scientific">Methanoculleus oceani</name>
    <dbReference type="NCBI Taxonomy" id="2184756"/>
    <lineage>
        <taxon>Archaea</taxon>
        <taxon>Methanobacteriati</taxon>
        <taxon>Methanobacteriota</taxon>
        <taxon>Stenosarchaea group</taxon>
        <taxon>Methanomicrobia</taxon>
        <taxon>Methanomicrobiales</taxon>
        <taxon>Methanomicrobiaceae</taxon>
        <taxon>Methanoculleus</taxon>
    </lineage>
</organism>
<dbReference type="InterPro" id="IPR000445">
    <property type="entry name" value="HhH_motif"/>
</dbReference>
<evidence type="ECO:0000256" key="11">
    <source>
        <dbReference type="ARBA" id="ARBA00023295"/>
    </source>
</evidence>
<evidence type="ECO:0000256" key="12">
    <source>
        <dbReference type="ARBA" id="ARBA00052915"/>
    </source>
</evidence>
<dbReference type="HAMAP" id="MF_00942">
    <property type="entry name" value="Nth"/>
    <property type="match status" value="1"/>
</dbReference>
<dbReference type="GO" id="GO:0141016">
    <property type="term" value="F:G/T mismatch-specific thymine-DNA glycosylase activity"/>
    <property type="evidence" value="ECO:0007669"/>
    <property type="project" value="UniProtKB-EC"/>
</dbReference>
<dbReference type="GO" id="GO:0046872">
    <property type="term" value="F:metal ion binding"/>
    <property type="evidence" value="ECO:0007669"/>
    <property type="project" value="UniProtKB-KW"/>
</dbReference>
<dbReference type="SMART" id="SM00525">
    <property type="entry name" value="FES"/>
    <property type="match status" value="1"/>
</dbReference>
<dbReference type="GO" id="GO:0051539">
    <property type="term" value="F:4 iron, 4 sulfur cluster binding"/>
    <property type="evidence" value="ECO:0007669"/>
    <property type="project" value="UniProtKB-KW"/>
</dbReference>
<keyword evidence="9 13" id="KW-0234">DNA repair</keyword>
<dbReference type="InterPro" id="IPR003651">
    <property type="entry name" value="Endonuclease3_FeS-loop_motif"/>
</dbReference>
<evidence type="ECO:0000259" key="14">
    <source>
        <dbReference type="SMART" id="SM00478"/>
    </source>
</evidence>
<dbReference type="InterPro" id="IPR011257">
    <property type="entry name" value="DNA_glycosylase"/>
</dbReference>
<keyword evidence="15" id="KW-0540">Nuclease</keyword>
<keyword evidence="5 13" id="KW-0378">Hydrolase</keyword>
<evidence type="ECO:0000256" key="13">
    <source>
        <dbReference type="HAMAP-Rule" id="MF_00942"/>
    </source>
</evidence>
<sequence length="222" mass="25399">MNRETACEVYRRLLLQYPVVDDRRHFIDFSNPYEALILTILSAQTTDRAVNAVSDTLFSRYPTPEALARAEPEEVEPLIRTIGFHHAKARYIVGTARKLVADFDGEVPRTMEELRSFPGVGRKTANIVLSHAFDINVGIAVDTHVRRVSKRLGFTDSTNPDIIERDLVALFPEEVWRDINYLLIRHGRAVCTAQNPKHEECFVADLCRCYRELQGTKEKGRE</sequence>
<evidence type="ECO:0000256" key="5">
    <source>
        <dbReference type="ARBA" id="ARBA00022801"/>
    </source>
</evidence>
<keyword evidence="4 13" id="KW-0227">DNA damage</keyword>
<dbReference type="Gene3D" id="1.10.1670.10">
    <property type="entry name" value="Helix-hairpin-Helix base-excision DNA repair enzymes (C-terminal)"/>
    <property type="match status" value="1"/>
</dbReference>
<comment type="similarity">
    <text evidence="1 13">Belongs to the Nth/MutY family.</text>
</comment>
<dbReference type="InterPro" id="IPR005759">
    <property type="entry name" value="Nth"/>
</dbReference>
<comment type="function">
    <text evidence="13">DNA repair enzyme that has both DNA N-glycosylase activity and AP-lyase activity. The DNA N-glycosylase activity releases various damaged pyrimidines from DNA by cleaving the N-glycosidic bond, leaving an AP (apurinic/apyrimidinic) site. The AP-lyase activity cleaves the phosphodiester bond 3' to the AP site by a beta-elimination, leaving a 3'-terminal unsaturated sugar and a product with a terminal 5'-phosphate.</text>
</comment>
<dbReference type="Proteomes" id="UP001523230">
    <property type="component" value="Unassembled WGS sequence"/>
</dbReference>
<keyword evidence="16" id="KW-1185">Reference proteome</keyword>
<comment type="catalytic activity">
    <reaction evidence="13">
        <text>2'-deoxyribonucleotide-(2'-deoxyribose 5'-phosphate)-2'-deoxyribonucleotide-DNA = a 3'-end 2'-deoxyribonucleotide-(2,3-dehydro-2,3-deoxyribose 5'-phosphate)-DNA + a 5'-end 5'-phospho-2'-deoxyribonucleoside-DNA + H(+)</text>
        <dbReference type="Rhea" id="RHEA:66592"/>
        <dbReference type="Rhea" id="RHEA-COMP:13180"/>
        <dbReference type="Rhea" id="RHEA-COMP:16897"/>
        <dbReference type="Rhea" id="RHEA-COMP:17067"/>
        <dbReference type="ChEBI" id="CHEBI:15378"/>
        <dbReference type="ChEBI" id="CHEBI:136412"/>
        <dbReference type="ChEBI" id="CHEBI:157695"/>
        <dbReference type="ChEBI" id="CHEBI:167181"/>
        <dbReference type="EC" id="4.2.99.18"/>
    </reaction>
</comment>
<name>A0ABD4TEN2_9EURY</name>
<reference evidence="15 16" key="1">
    <citation type="submission" date="2018-05" db="EMBL/GenBank/DDBJ databases">
        <title>Isolation and characterization of genus Methanoculleus species and their viruses from deep sea marine sediment offshore southwestern Taiwan.</title>
        <authorList>
            <person name="Wei W.-H."/>
            <person name="Chen W.-C."/>
            <person name="Lai M.-C."/>
            <person name="Chen S.-C."/>
        </authorList>
    </citation>
    <scope>NUCLEOTIDE SEQUENCE [LARGE SCALE GENOMIC DNA]</scope>
    <source>
        <strain evidence="15 16">CWC-02</strain>
    </source>
</reference>
<dbReference type="PANTHER" id="PTHR10359">
    <property type="entry name" value="A/G-SPECIFIC ADENINE GLYCOSYLASE/ENDONUCLEASE III"/>
    <property type="match status" value="1"/>
</dbReference>
<dbReference type="PANTHER" id="PTHR10359:SF18">
    <property type="entry name" value="ENDONUCLEASE III"/>
    <property type="match status" value="1"/>
</dbReference>
<evidence type="ECO:0000313" key="15">
    <source>
        <dbReference type="EMBL" id="MCM2466740.1"/>
    </source>
</evidence>
<comment type="catalytic activity">
    <reaction evidence="12">
        <text>Hydrolyzes mismatched double-stranded DNA and polynucleotides, releasing free thymine.</text>
        <dbReference type="EC" id="3.2.2.29"/>
    </reaction>
</comment>
<evidence type="ECO:0000256" key="6">
    <source>
        <dbReference type="ARBA" id="ARBA00023004"/>
    </source>
</evidence>
<keyword evidence="15" id="KW-0255">Endonuclease</keyword>
<dbReference type="InterPro" id="IPR023170">
    <property type="entry name" value="HhH_base_excis_C"/>
</dbReference>
<evidence type="ECO:0000256" key="2">
    <source>
        <dbReference type="ARBA" id="ARBA00022485"/>
    </source>
</evidence>
<protein>
    <recommendedName>
        <fullName evidence="13">Endonuclease III</fullName>
        <ecNumber evidence="13">4.2.99.18</ecNumber>
    </recommendedName>
    <alternativeName>
        <fullName evidence="13">DNA-(apurinic or apyrimidinic site) lyase</fullName>
    </alternativeName>
</protein>
<comment type="caution">
    <text evidence="15">The sequence shown here is derived from an EMBL/GenBank/DDBJ whole genome shotgun (WGS) entry which is preliminary data.</text>
</comment>
<dbReference type="GO" id="GO:0003677">
    <property type="term" value="F:DNA binding"/>
    <property type="evidence" value="ECO:0007669"/>
    <property type="project" value="UniProtKB-UniRule"/>
</dbReference>
<evidence type="ECO:0000256" key="3">
    <source>
        <dbReference type="ARBA" id="ARBA00022723"/>
    </source>
</evidence>
<dbReference type="Gene3D" id="1.10.340.30">
    <property type="entry name" value="Hypothetical protein, domain 2"/>
    <property type="match status" value="1"/>
</dbReference>
<gene>
    <name evidence="13 15" type="primary">nth</name>
    <name evidence="15" type="ORF">DIC75_10585</name>
</gene>
<dbReference type="AlphaFoldDB" id="A0ABD4TEN2"/>
<dbReference type="NCBIfam" id="TIGR01083">
    <property type="entry name" value="nth"/>
    <property type="match status" value="1"/>
</dbReference>
<proteinExistence type="inferred from homology"/>
<evidence type="ECO:0000313" key="16">
    <source>
        <dbReference type="Proteomes" id="UP001523230"/>
    </source>
</evidence>
<dbReference type="RefSeq" id="WP_250988014.1">
    <property type="nucleotide sequence ID" value="NZ_QFDM01000003.1"/>
</dbReference>
<dbReference type="GO" id="GO:0140078">
    <property type="term" value="F:class I DNA-(apurinic or apyrimidinic site) endonuclease activity"/>
    <property type="evidence" value="ECO:0007669"/>
    <property type="project" value="UniProtKB-EC"/>
</dbReference>
<keyword evidence="6" id="KW-0408">Iron</keyword>
<dbReference type="EC" id="4.2.99.18" evidence="13"/>
<dbReference type="Pfam" id="PF10576">
    <property type="entry name" value="EndIII_4Fe-2S"/>
    <property type="match status" value="1"/>
</dbReference>
<dbReference type="CDD" id="cd00056">
    <property type="entry name" value="ENDO3c"/>
    <property type="match status" value="1"/>
</dbReference>
<dbReference type="PIRSF" id="PIRSF001435">
    <property type="entry name" value="Nth"/>
    <property type="match status" value="1"/>
</dbReference>
<comment type="caution">
    <text evidence="13">Lacks conserved residue(s) required for the propagation of feature annotation.</text>
</comment>
<evidence type="ECO:0000256" key="7">
    <source>
        <dbReference type="ARBA" id="ARBA00023014"/>
    </source>
</evidence>
<feature type="domain" description="HhH-GPD" evidence="14">
    <location>
        <begin position="41"/>
        <end position="189"/>
    </location>
</feature>
<dbReference type="InterPro" id="IPR003265">
    <property type="entry name" value="HhH-GPD_domain"/>
</dbReference>